<accession>A0A422QSP7</accession>
<name>A0A422QSP7_9RHOB</name>
<proteinExistence type="predicted"/>
<dbReference type="AlphaFoldDB" id="A0A422QSP7"/>
<sequence>LLGEDGLLGNLAEAVAPGSTSPATLTGNLIGHSGVLDDIVAGLETGELAGAISDAYDDLLGVGGAVDNLTDGRGLGVECLMDNLLEPVGLVEIGGIIGEGALDGLIGENGLLGNLAEAVAPGSTSPATLTGNLIGHSGVLDDIVAGLETGDLAGAISNSYDDLLGVGGVVNNLSDGRGLGIEGLMDNVLEPVGLIGIGGIIGEGALDGVIGVNGLLGNLAEAVAPGSTSSLTLTGNLIGNNGVLDDIVAGLETGELGDAISASYDDLLARGGVVNNLSDGHGLGAEGVLGDVPEPVGLIGVSGSSYGNIFGHDDDFYS</sequence>
<reference evidence="1" key="1">
    <citation type="submission" date="2018-05" db="EMBL/GenBank/DDBJ databases">
        <title>Reclassification of Methylarcula marina and Methylarcula terricola as Paracoccus methylarcula sp.nov., comb.nov. and Paracoccus terricola comb.nov.</title>
        <authorList>
            <person name="Shmareva M.N."/>
            <person name="Doronina N.V."/>
            <person name="Vasilenko O.V."/>
            <person name="Tarlachkov S.V."/>
            <person name="Trotsenko Y.A."/>
        </authorList>
    </citation>
    <scope>NUCLEOTIDE SEQUENCE [LARGE SCALE GENOMIC DNA]</scope>
    <source>
        <strain evidence="1">VKM B-2159</strain>
    </source>
</reference>
<feature type="non-terminal residue" evidence="1">
    <location>
        <position position="1"/>
    </location>
</feature>
<organism evidence="1 2">
    <name type="scientific">Paracoccus methylarcula</name>
    <dbReference type="NCBI Taxonomy" id="72022"/>
    <lineage>
        <taxon>Bacteria</taxon>
        <taxon>Pseudomonadati</taxon>
        <taxon>Pseudomonadota</taxon>
        <taxon>Alphaproteobacteria</taxon>
        <taxon>Rhodobacterales</taxon>
        <taxon>Paracoccaceae</taxon>
        <taxon>Paracoccus</taxon>
    </lineage>
</organism>
<gene>
    <name evidence="1" type="ORF">A7A09_020230</name>
</gene>
<comment type="caution">
    <text evidence="1">The sequence shown here is derived from an EMBL/GenBank/DDBJ whole genome shotgun (WGS) entry which is preliminary data.</text>
</comment>
<evidence type="ECO:0000313" key="1">
    <source>
        <dbReference type="EMBL" id="RNF32791.1"/>
    </source>
</evidence>
<dbReference type="Proteomes" id="UP000238137">
    <property type="component" value="Unassembled WGS sequence"/>
</dbReference>
<dbReference type="EMBL" id="PXNQ02000021">
    <property type="protein sequence ID" value="RNF32791.1"/>
    <property type="molecule type" value="Genomic_DNA"/>
</dbReference>
<keyword evidence="2" id="KW-1185">Reference proteome</keyword>
<protein>
    <submittedName>
        <fullName evidence="1">Uncharacterized protein</fullName>
    </submittedName>
</protein>
<evidence type="ECO:0000313" key="2">
    <source>
        <dbReference type="Proteomes" id="UP000238137"/>
    </source>
</evidence>